<name>A0A1X7HN45_9BACL</name>
<dbReference type="GO" id="GO:0046872">
    <property type="term" value="F:metal ion binding"/>
    <property type="evidence" value="ECO:0007669"/>
    <property type="project" value="UniProtKB-KW"/>
</dbReference>
<keyword evidence="1" id="KW-0004">4Fe-4S</keyword>
<protein>
    <submittedName>
        <fullName evidence="6">FAD dependent oxidoreductase</fullName>
    </submittedName>
</protein>
<reference evidence="6 7" key="1">
    <citation type="submission" date="2017-04" db="EMBL/GenBank/DDBJ databases">
        <authorList>
            <person name="Afonso C.L."/>
            <person name="Miller P.J."/>
            <person name="Scott M.A."/>
            <person name="Spackman E."/>
            <person name="Goraichik I."/>
            <person name="Dimitrov K.M."/>
            <person name="Suarez D.L."/>
            <person name="Swayne D.E."/>
        </authorList>
    </citation>
    <scope>NUCLEOTIDE SEQUENCE [LARGE SCALE GENOMIC DNA]</scope>
    <source>
        <strain evidence="6 7">N3/975</strain>
    </source>
</reference>
<evidence type="ECO:0000256" key="5">
    <source>
        <dbReference type="ARBA" id="ARBA00023014"/>
    </source>
</evidence>
<evidence type="ECO:0000256" key="4">
    <source>
        <dbReference type="ARBA" id="ARBA00023004"/>
    </source>
</evidence>
<dbReference type="Gene3D" id="3.50.50.60">
    <property type="entry name" value="FAD/NAD(P)-binding domain"/>
    <property type="match status" value="1"/>
</dbReference>
<evidence type="ECO:0000313" key="6">
    <source>
        <dbReference type="EMBL" id="SMF89781.1"/>
    </source>
</evidence>
<evidence type="ECO:0000256" key="2">
    <source>
        <dbReference type="ARBA" id="ARBA00022723"/>
    </source>
</evidence>
<dbReference type="Pfam" id="PF12831">
    <property type="entry name" value="FAD_oxidored"/>
    <property type="match status" value="1"/>
</dbReference>
<keyword evidence="4" id="KW-0408">Iron</keyword>
<dbReference type="SUPFAM" id="SSF51905">
    <property type="entry name" value="FAD/NAD(P)-binding domain"/>
    <property type="match status" value="1"/>
</dbReference>
<sequence length="454" mass="48828">MEMESMQKYDVVVMGGGISGAMAAVAASSSGAKTLIVESHGFLGGTLTANGVGPMMTFHAGEKLAIQGYTNQLIERLKKLGKSPGHIFDTVGFTYSVTPFDAEAMKHELELMVTESGGEILYHTMLAGVKTENGRIVSITVCNKSGLSEIQGSVFIDGTGDGDLSVGAGAEFTKGRESDGAMQPMTLKMKMYNVDIPKVKEYIHSHPDDFPLYNGDTSIIEKAPRLSVGGFDSLFKEAKAKGEISIPRENILFFETNNPGEVIMNTTRILGHDATDAMSLSQAEMVGRKQCRELELFVRKYIPGFENAVVESTGPSIGVRGSRQIKGVYTLTVEDLMEQRLFEDTIAHSGYPVDIHSPDGEGTKHQKLEWGGMYSIPYSCMITESVRNLIVIGRCISATFEAQSAMRTTPTTGAIGHAGGVAAAIAAKSGVDVQDVNIKEVQQSLKEQGAFLEI</sequence>
<dbReference type="STRING" id="1313296.SAMN05661091_4773"/>
<dbReference type="InterPro" id="IPR036188">
    <property type="entry name" value="FAD/NAD-bd_sf"/>
</dbReference>
<proteinExistence type="predicted"/>
<dbReference type="Proteomes" id="UP000192940">
    <property type="component" value="Chromosome I"/>
</dbReference>
<dbReference type="InterPro" id="IPR039650">
    <property type="entry name" value="HdrA-like"/>
</dbReference>
<dbReference type="EMBL" id="LT840184">
    <property type="protein sequence ID" value="SMF89781.1"/>
    <property type="molecule type" value="Genomic_DNA"/>
</dbReference>
<evidence type="ECO:0000313" key="7">
    <source>
        <dbReference type="Proteomes" id="UP000192940"/>
    </source>
</evidence>
<gene>
    <name evidence="6" type="ORF">SAMN05661091_4773</name>
</gene>
<keyword evidence="3" id="KW-0560">Oxidoreductase</keyword>
<keyword evidence="7" id="KW-1185">Reference proteome</keyword>
<dbReference type="PANTHER" id="PTHR43498:SF1">
    <property type="entry name" value="COB--COM HETERODISULFIDE REDUCTASE IRON-SULFUR SUBUNIT A"/>
    <property type="match status" value="1"/>
</dbReference>
<keyword evidence="5" id="KW-0411">Iron-sulfur</keyword>
<dbReference type="PANTHER" id="PTHR43498">
    <property type="entry name" value="FERREDOXIN:COB-COM HETERODISULFIDE REDUCTASE SUBUNIT A"/>
    <property type="match status" value="1"/>
</dbReference>
<dbReference type="AlphaFoldDB" id="A0A1X7HN45"/>
<dbReference type="GO" id="GO:0051539">
    <property type="term" value="F:4 iron, 4 sulfur cluster binding"/>
    <property type="evidence" value="ECO:0007669"/>
    <property type="project" value="UniProtKB-KW"/>
</dbReference>
<evidence type="ECO:0000256" key="3">
    <source>
        <dbReference type="ARBA" id="ARBA00023002"/>
    </source>
</evidence>
<organism evidence="6 7">
    <name type="scientific">Paenibacillus uliginis N3/975</name>
    <dbReference type="NCBI Taxonomy" id="1313296"/>
    <lineage>
        <taxon>Bacteria</taxon>
        <taxon>Bacillati</taxon>
        <taxon>Bacillota</taxon>
        <taxon>Bacilli</taxon>
        <taxon>Bacillales</taxon>
        <taxon>Paenibacillaceae</taxon>
        <taxon>Paenibacillus</taxon>
    </lineage>
</organism>
<evidence type="ECO:0000256" key="1">
    <source>
        <dbReference type="ARBA" id="ARBA00022485"/>
    </source>
</evidence>
<dbReference type="GO" id="GO:0016491">
    <property type="term" value="F:oxidoreductase activity"/>
    <property type="evidence" value="ECO:0007669"/>
    <property type="project" value="UniProtKB-KW"/>
</dbReference>
<accession>A0A1X7HN45</accession>
<keyword evidence="2" id="KW-0479">Metal-binding</keyword>
<dbReference type="PRINTS" id="PR00411">
    <property type="entry name" value="PNDRDTASEI"/>
</dbReference>